<proteinExistence type="predicted"/>
<dbReference type="AlphaFoldDB" id="A0A2U3KW89"/>
<dbReference type="PANTHER" id="PTHR33619">
    <property type="entry name" value="POLYSACCHARIDE EXPORT PROTEIN GFCE-RELATED"/>
    <property type="match status" value="1"/>
</dbReference>
<dbReference type="OrthoDB" id="9808421at2"/>
<dbReference type="Pfam" id="PF10531">
    <property type="entry name" value="SLBB"/>
    <property type="match status" value="1"/>
</dbReference>
<dbReference type="Proteomes" id="UP000238701">
    <property type="component" value="Unassembled WGS sequence"/>
</dbReference>
<feature type="domain" description="Soluble ligand binding" evidence="4">
    <location>
        <begin position="132"/>
        <end position="176"/>
    </location>
</feature>
<feature type="signal peptide" evidence="2">
    <location>
        <begin position="1"/>
        <end position="27"/>
    </location>
</feature>
<accession>A0A2U3KW89</accession>
<gene>
    <name evidence="5" type="ORF">SBA1_500044</name>
</gene>
<dbReference type="Gene3D" id="3.10.560.10">
    <property type="entry name" value="Outer membrane lipoprotein wza domain like"/>
    <property type="match status" value="1"/>
</dbReference>
<dbReference type="InterPro" id="IPR049712">
    <property type="entry name" value="Poly_export"/>
</dbReference>
<evidence type="ECO:0000256" key="2">
    <source>
        <dbReference type="SAM" id="SignalP"/>
    </source>
</evidence>
<keyword evidence="1 2" id="KW-0732">Signal</keyword>
<dbReference type="Gene3D" id="3.30.1950.10">
    <property type="entry name" value="wza like domain"/>
    <property type="match status" value="1"/>
</dbReference>
<reference evidence="6" key="1">
    <citation type="submission" date="2018-02" db="EMBL/GenBank/DDBJ databases">
        <authorList>
            <person name="Hausmann B."/>
        </authorList>
    </citation>
    <scope>NUCLEOTIDE SEQUENCE [LARGE SCALE GENOMIC DNA]</scope>
    <source>
        <strain evidence="6">Peat soil MAG SbA1</strain>
    </source>
</reference>
<sequence>MKMRTITTIAVWAGLLLAVAATAGAQAQPAAAQVGSAQANVPQLEARPRYKIEPGDSFDIAFELSPEFNQAAISVQPDGFVTLKGVGDLMVQGKTVPELTETLRQEYGKFLNNPTVSVVLKDFQKPYFVADGQVLRPGKYDLRADTTLTEALAIAGGLTDASKHSHVQLYRRVSNGWTFAQIVNVKRMEKSGQLTEDPYLHPGDMLFVPKNNWSKVMPFIPRTGASAAAVSAY</sequence>
<evidence type="ECO:0000313" key="5">
    <source>
        <dbReference type="EMBL" id="SPF43893.1"/>
    </source>
</evidence>
<evidence type="ECO:0000313" key="6">
    <source>
        <dbReference type="Proteomes" id="UP000238701"/>
    </source>
</evidence>
<dbReference type="Pfam" id="PF02563">
    <property type="entry name" value="Poly_export"/>
    <property type="match status" value="1"/>
</dbReference>
<evidence type="ECO:0000256" key="1">
    <source>
        <dbReference type="ARBA" id="ARBA00022729"/>
    </source>
</evidence>
<dbReference type="InterPro" id="IPR019554">
    <property type="entry name" value="Soluble_ligand-bd"/>
</dbReference>
<evidence type="ECO:0000259" key="4">
    <source>
        <dbReference type="Pfam" id="PF10531"/>
    </source>
</evidence>
<dbReference type="EMBL" id="OMOD01000145">
    <property type="protein sequence ID" value="SPF43893.1"/>
    <property type="molecule type" value="Genomic_DNA"/>
</dbReference>
<feature type="domain" description="Polysaccharide export protein N-terminal" evidence="3">
    <location>
        <begin position="46"/>
        <end position="120"/>
    </location>
</feature>
<feature type="chain" id="PRO_5015632129" evidence="2">
    <location>
        <begin position="28"/>
        <end position="233"/>
    </location>
</feature>
<name>A0A2U3KW89_9BACT</name>
<evidence type="ECO:0000259" key="3">
    <source>
        <dbReference type="Pfam" id="PF02563"/>
    </source>
</evidence>
<dbReference type="PANTHER" id="PTHR33619:SF3">
    <property type="entry name" value="POLYSACCHARIDE EXPORT PROTEIN GFCE-RELATED"/>
    <property type="match status" value="1"/>
</dbReference>
<dbReference type="InterPro" id="IPR003715">
    <property type="entry name" value="Poly_export_N"/>
</dbReference>
<protein>
    <submittedName>
        <fullName evidence="5">Putative Polysaccharide export protein</fullName>
    </submittedName>
</protein>
<organism evidence="5 6">
    <name type="scientific">Candidatus Sulfotelmatobacter kueseliae</name>
    <dbReference type="NCBI Taxonomy" id="2042962"/>
    <lineage>
        <taxon>Bacteria</taxon>
        <taxon>Pseudomonadati</taxon>
        <taxon>Acidobacteriota</taxon>
        <taxon>Terriglobia</taxon>
        <taxon>Terriglobales</taxon>
        <taxon>Candidatus Korobacteraceae</taxon>
        <taxon>Candidatus Sulfotelmatobacter</taxon>
    </lineage>
</organism>
<dbReference type="GO" id="GO:0015159">
    <property type="term" value="F:polysaccharide transmembrane transporter activity"/>
    <property type="evidence" value="ECO:0007669"/>
    <property type="project" value="InterPro"/>
</dbReference>